<dbReference type="PROSITE" id="PS50089">
    <property type="entry name" value="ZF_RING_2"/>
    <property type="match status" value="1"/>
</dbReference>
<dbReference type="Gene3D" id="3.30.40.10">
    <property type="entry name" value="Zinc/RING finger domain, C3HC4 (zinc finger)"/>
    <property type="match status" value="1"/>
</dbReference>
<keyword evidence="4" id="KW-0479">Metal-binding</keyword>
<reference evidence="7 8" key="1">
    <citation type="journal article" date="2017" name="Genome Announc.">
        <title>Genome sequence of the saprophytic ascomycete Epicoccum nigrum ICMP 19927 strain isolated from New Zealand.</title>
        <authorList>
            <person name="Fokin M."/>
            <person name="Fleetwood D."/>
            <person name="Weir B.S."/>
            <person name="Villas-Boas S.G."/>
        </authorList>
    </citation>
    <scope>NUCLEOTIDE SEQUENCE [LARGE SCALE GENOMIC DNA]</scope>
    <source>
        <strain evidence="7 8">ICMP 19927</strain>
    </source>
</reference>
<proteinExistence type="predicted"/>
<evidence type="ECO:0000256" key="2">
    <source>
        <dbReference type="ARBA" id="ARBA00022618"/>
    </source>
</evidence>
<evidence type="ECO:0000313" key="8">
    <source>
        <dbReference type="Proteomes" id="UP000193240"/>
    </source>
</evidence>
<feature type="region of interest" description="Disordered" evidence="5">
    <location>
        <begin position="246"/>
        <end position="281"/>
    </location>
</feature>
<dbReference type="GO" id="GO:0031145">
    <property type="term" value="P:anaphase-promoting complex-dependent catabolic process"/>
    <property type="evidence" value="ECO:0007669"/>
    <property type="project" value="InterPro"/>
</dbReference>
<dbReference type="Pfam" id="PF12861">
    <property type="entry name" value="zf-ANAPC11"/>
    <property type="match status" value="1"/>
</dbReference>
<keyword evidence="8" id="KW-1185">Reference proteome</keyword>
<dbReference type="GO" id="GO:0061630">
    <property type="term" value="F:ubiquitin protein ligase activity"/>
    <property type="evidence" value="ECO:0007669"/>
    <property type="project" value="InterPro"/>
</dbReference>
<evidence type="ECO:0000256" key="5">
    <source>
        <dbReference type="SAM" id="MobiDB-lite"/>
    </source>
</evidence>
<name>A0A1Y2LLD8_EPING</name>
<evidence type="ECO:0000256" key="3">
    <source>
        <dbReference type="ARBA" id="ARBA00022776"/>
    </source>
</evidence>
<dbReference type="SUPFAM" id="SSF57850">
    <property type="entry name" value="RING/U-box"/>
    <property type="match status" value="1"/>
</dbReference>
<keyword evidence="4" id="KW-0862">Zinc</keyword>
<gene>
    <name evidence="7" type="ORF">B5807_10462</name>
</gene>
<dbReference type="AlphaFoldDB" id="A0A1Y2LLD8"/>
<accession>A0A1Y2LLD8</accession>
<dbReference type="InterPro" id="IPR024991">
    <property type="entry name" value="RING-H2_APC11"/>
</dbReference>
<keyword evidence="3" id="KW-0498">Mitosis</keyword>
<dbReference type="GO" id="GO:0008270">
    <property type="term" value="F:zinc ion binding"/>
    <property type="evidence" value="ECO:0007669"/>
    <property type="project" value="UniProtKB-KW"/>
</dbReference>
<dbReference type="Proteomes" id="UP000193240">
    <property type="component" value="Unassembled WGS sequence"/>
</dbReference>
<dbReference type="InterPro" id="IPR001841">
    <property type="entry name" value="Znf_RING"/>
</dbReference>
<dbReference type="EMBL" id="KZ107856">
    <property type="protein sequence ID" value="OSS44721.1"/>
    <property type="molecule type" value="Genomic_DNA"/>
</dbReference>
<keyword evidence="3" id="KW-0131">Cell cycle</keyword>
<dbReference type="GO" id="GO:0097602">
    <property type="term" value="F:cullin family protein binding"/>
    <property type="evidence" value="ECO:0007669"/>
    <property type="project" value="InterPro"/>
</dbReference>
<dbReference type="GO" id="GO:0051301">
    <property type="term" value="P:cell division"/>
    <property type="evidence" value="ECO:0007669"/>
    <property type="project" value="UniProtKB-KW"/>
</dbReference>
<feature type="domain" description="RING-type" evidence="6">
    <location>
        <begin position="186"/>
        <end position="236"/>
    </location>
</feature>
<dbReference type="GO" id="GO:0005680">
    <property type="term" value="C:anaphase-promoting complex"/>
    <property type="evidence" value="ECO:0007669"/>
    <property type="project" value="InterPro"/>
</dbReference>
<keyword evidence="4" id="KW-0863">Zinc-finger</keyword>
<dbReference type="InterPro" id="IPR013083">
    <property type="entry name" value="Znf_RING/FYVE/PHD"/>
</dbReference>
<feature type="compositionally biased region" description="Acidic residues" evidence="5">
    <location>
        <begin position="246"/>
        <end position="271"/>
    </location>
</feature>
<protein>
    <recommendedName>
        <fullName evidence="1">Anaphase-promoting complex subunit 11</fullName>
    </recommendedName>
</protein>
<evidence type="ECO:0000256" key="4">
    <source>
        <dbReference type="PROSITE-ProRule" id="PRU00175"/>
    </source>
</evidence>
<keyword evidence="2" id="KW-0132">Cell division</keyword>
<dbReference type="SMART" id="SM00184">
    <property type="entry name" value="RING"/>
    <property type="match status" value="1"/>
</dbReference>
<evidence type="ECO:0000259" key="6">
    <source>
        <dbReference type="PROSITE" id="PS50089"/>
    </source>
</evidence>
<dbReference type="CDD" id="cd16448">
    <property type="entry name" value="RING-H2"/>
    <property type="match status" value="1"/>
</dbReference>
<organism evidence="7 8">
    <name type="scientific">Epicoccum nigrum</name>
    <name type="common">Soil fungus</name>
    <name type="synonym">Epicoccum purpurascens</name>
    <dbReference type="NCBI Taxonomy" id="105696"/>
    <lineage>
        <taxon>Eukaryota</taxon>
        <taxon>Fungi</taxon>
        <taxon>Dikarya</taxon>
        <taxon>Ascomycota</taxon>
        <taxon>Pezizomycotina</taxon>
        <taxon>Dothideomycetes</taxon>
        <taxon>Pleosporomycetidae</taxon>
        <taxon>Pleosporales</taxon>
        <taxon>Pleosporineae</taxon>
        <taxon>Didymellaceae</taxon>
        <taxon>Epicoccum</taxon>
    </lineage>
</organism>
<dbReference type="InParanoid" id="A0A1Y2LLD8"/>
<evidence type="ECO:0000313" key="7">
    <source>
        <dbReference type="EMBL" id="OSS44721.1"/>
    </source>
</evidence>
<evidence type="ECO:0000256" key="1">
    <source>
        <dbReference type="ARBA" id="ARBA00013928"/>
    </source>
</evidence>
<sequence>MFWSDRIIDMSNAFAQRCPEVVKTLREFFSCFSDATGAATEEQNRVELLSSTTSTARRAEQLRAYSWPITLICFYAAVDPVLPLFRLHWTGEQFDDFIKGLEFGLPDDDYDPDILEFPELEPFDWMSYYLLEDYCKFAIEEEEVESEYVGELAPNDRQYTSVGQRVPLGAFCLPITSAVNVDDVDCNICNIGVTVITEPGDQAVVTACMHCFHAVCLTAWVNDSAATNSNSCPHCRTRMCERRECVDDDDSQDGSDVDGDSQDGSDVDEIAQDGSGGSANRQTALREYILQWRTAVSSV</sequence>